<accession>A0A2R6WBX7</accession>
<feature type="compositionally biased region" description="Acidic residues" evidence="2">
    <location>
        <begin position="14"/>
        <end position="28"/>
    </location>
</feature>
<feature type="compositionally biased region" description="Basic and acidic residues" evidence="2">
    <location>
        <begin position="227"/>
        <end position="254"/>
    </location>
</feature>
<dbReference type="InterPro" id="IPR001878">
    <property type="entry name" value="Znf_CCHC"/>
</dbReference>
<evidence type="ECO:0000313" key="5">
    <source>
        <dbReference type="EMBL" id="PTQ31362.1"/>
    </source>
</evidence>
<feature type="domain" description="S1 motif" evidence="3">
    <location>
        <begin position="308"/>
        <end position="392"/>
    </location>
</feature>
<organism evidence="5 6">
    <name type="scientific">Marchantia polymorpha</name>
    <name type="common">Common liverwort</name>
    <name type="synonym">Marchantia aquatica</name>
    <dbReference type="NCBI Taxonomy" id="3197"/>
    <lineage>
        <taxon>Eukaryota</taxon>
        <taxon>Viridiplantae</taxon>
        <taxon>Streptophyta</taxon>
        <taxon>Embryophyta</taxon>
        <taxon>Marchantiophyta</taxon>
        <taxon>Marchantiopsida</taxon>
        <taxon>Marchantiidae</taxon>
        <taxon>Marchantiales</taxon>
        <taxon>Marchantiaceae</taxon>
        <taxon>Marchantia</taxon>
    </lineage>
</organism>
<dbReference type="GO" id="GO:0003723">
    <property type="term" value="F:RNA binding"/>
    <property type="evidence" value="ECO:0000318"/>
    <property type="project" value="GO_Central"/>
</dbReference>
<gene>
    <name evidence="5" type="ORF">MARPO_0112s0019</name>
</gene>
<sequence>MALRGSHRNGWSSGEEEDPDEREEDQDRDEGGRIGRPLRSTIVCVRPDAESAPHSPSLSPPSKVVNLTEDIEHSGRIEHLNTDRLTVSHRRDLEKGKEAIRVLKGVELERGVPPGKDRGTIRFSRSSRERDAEIPTAEVRDSDRDRATQRDYPQKDRLRDRDEGFRREIGRRESEKLPDVGHIRDQDQRRLVGDVKGKEKRYASDDVRGTGYHKERTFSRDGGSFNQHDRGHNSHSLRRDRVDSHSSEERDAESPRFNSRNEGPRSSRQDDLQNPWKERNFRGERRNEIDRGRDKHRDRGDGPLPELYSIHKATVHSIRPFGLFVKLDGYRNHGLVHISQVSDHEVTKRDDPDAVKVEALSSVAAEGESIYVKVISVKTEEDGSVKVGCSLKYVSQGDGRDLDPNNLQLEKLQAKPAWQAPKKMQLEAVYNVTCTRCGGHGHLRKECYSSGDKTYDLLQEGDDSLHGEHAKDNGNVVYSALSLGQSSRAPSGPVGRGRAMVQPAWMKHGVRVGDDADKVLGRRTSAGANEGYKDEAALPEKVTTVQEALAVIAKLKEEKHRKRDEKRERKSHKSSKKHNSKDGKRDKHRKRHSSDDEYKSRKKYRI</sequence>
<dbReference type="PANTHER" id="PTHR15838">
    <property type="entry name" value="NUCLEOLAR PROTEIN OF 40 KDA"/>
    <property type="match status" value="1"/>
</dbReference>
<feature type="compositionally biased region" description="Low complexity" evidence="2">
    <location>
        <begin position="52"/>
        <end position="62"/>
    </location>
</feature>
<dbReference type="SMART" id="SM00316">
    <property type="entry name" value="S1"/>
    <property type="match status" value="1"/>
</dbReference>
<dbReference type="PANTHER" id="PTHR15838:SF1">
    <property type="entry name" value="ZINC FINGER CCHC DOMAIN-CONTAINING PROTEIN 17"/>
    <property type="match status" value="1"/>
</dbReference>
<dbReference type="GO" id="GO:0008270">
    <property type="term" value="F:zinc ion binding"/>
    <property type="evidence" value="ECO:0007669"/>
    <property type="project" value="UniProtKB-KW"/>
</dbReference>
<dbReference type="OrthoDB" id="1918363at2759"/>
<name>A0A2R6WBX7_MARPO</name>
<dbReference type="PROSITE" id="PS50126">
    <property type="entry name" value="S1"/>
    <property type="match status" value="1"/>
</dbReference>
<dbReference type="InterPro" id="IPR012340">
    <property type="entry name" value="NA-bd_OB-fold"/>
</dbReference>
<dbReference type="EMBL" id="KZ772784">
    <property type="protein sequence ID" value="PTQ31362.1"/>
    <property type="molecule type" value="Genomic_DNA"/>
</dbReference>
<protein>
    <recommendedName>
        <fullName evidence="7">CCHC-type domain-containing protein</fullName>
    </recommendedName>
</protein>
<keyword evidence="1" id="KW-0862">Zinc</keyword>
<keyword evidence="1" id="KW-0479">Metal-binding</keyword>
<evidence type="ECO:0008006" key="7">
    <source>
        <dbReference type="Google" id="ProtNLM"/>
    </source>
</evidence>
<evidence type="ECO:0000259" key="3">
    <source>
        <dbReference type="PROSITE" id="PS50126"/>
    </source>
</evidence>
<dbReference type="GO" id="GO:0043489">
    <property type="term" value="P:RNA stabilization"/>
    <property type="evidence" value="ECO:0000318"/>
    <property type="project" value="GO_Central"/>
</dbReference>
<evidence type="ECO:0000259" key="4">
    <source>
        <dbReference type="PROSITE" id="PS50158"/>
    </source>
</evidence>
<reference evidence="6" key="1">
    <citation type="journal article" date="2017" name="Cell">
        <title>Insights into land plant evolution garnered from the Marchantia polymorpha genome.</title>
        <authorList>
            <person name="Bowman J.L."/>
            <person name="Kohchi T."/>
            <person name="Yamato K.T."/>
            <person name="Jenkins J."/>
            <person name="Shu S."/>
            <person name="Ishizaki K."/>
            <person name="Yamaoka S."/>
            <person name="Nishihama R."/>
            <person name="Nakamura Y."/>
            <person name="Berger F."/>
            <person name="Adam C."/>
            <person name="Aki S.S."/>
            <person name="Althoff F."/>
            <person name="Araki T."/>
            <person name="Arteaga-Vazquez M.A."/>
            <person name="Balasubrmanian S."/>
            <person name="Barry K."/>
            <person name="Bauer D."/>
            <person name="Boehm C.R."/>
            <person name="Briginshaw L."/>
            <person name="Caballero-Perez J."/>
            <person name="Catarino B."/>
            <person name="Chen F."/>
            <person name="Chiyoda S."/>
            <person name="Chovatia M."/>
            <person name="Davies K.M."/>
            <person name="Delmans M."/>
            <person name="Demura T."/>
            <person name="Dierschke T."/>
            <person name="Dolan L."/>
            <person name="Dorantes-Acosta A.E."/>
            <person name="Eklund D.M."/>
            <person name="Florent S.N."/>
            <person name="Flores-Sandoval E."/>
            <person name="Fujiyama A."/>
            <person name="Fukuzawa H."/>
            <person name="Galik B."/>
            <person name="Grimanelli D."/>
            <person name="Grimwood J."/>
            <person name="Grossniklaus U."/>
            <person name="Hamada T."/>
            <person name="Haseloff J."/>
            <person name="Hetherington A.J."/>
            <person name="Higo A."/>
            <person name="Hirakawa Y."/>
            <person name="Hundley H.N."/>
            <person name="Ikeda Y."/>
            <person name="Inoue K."/>
            <person name="Inoue S.I."/>
            <person name="Ishida S."/>
            <person name="Jia Q."/>
            <person name="Kakita M."/>
            <person name="Kanazawa T."/>
            <person name="Kawai Y."/>
            <person name="Kawashima T."/>
            <person name="Kennedy M."/>
            <person name="Kinose K."/>
            <person name="Kinoshita T."/>
            <person name="Kohara Y."/>
            <person name="Koide E."/>
            <person name="Komatsu K."/>
            <person name="Kopischke S."/>
            <person name="Kubo M."/>
            <person name="Kyozuka J."/>
            <person name="Lagercrantz U."/>
            <person name="Lin S.S."/>
            <person name="Lindquist E."/>
            <person name="Lipzen A.M."/>
            <person name="Lu C.W."/>
            <person name="De Luna E."/>
            <person name="Martienssen R.A."/>
            <person name="Minamino N."/>
            <person name="Mizutani M."/>
            <person name="Mizutani M."/>
            <person name="Mochizuki N."/>
            <person name="Monte I."/>
            <person name="Mosher R."/>
            <person name="Nagasaki H."/>
            <person name="Nakagami H."/>
            <person name="Naramoto S."/>
            <person name="Nishitani K."/>
            <person name="Ohtani M."/>
            <person name="Okamoto T."/>
            <person name="Okumura M."/>
            <person name="Phillips J."/>
            <person name="Pollak B."/>
            <person name="Reinders A."/>
            <person name="Rovekamp M."/>
            <person name="Sano R."/>
            <person name="Sawa S."/>
            <person name="Schmid M.W."/>
            <person name="Shirakawa M."/>
            <person name="Solano R."/>
            <person name="Spunde A."/>
            <person name="Suetsugu N."/>
            <person name="Sugano S."/>
            <person name="Sugiyama A."/>
            <person name="Sun R."/>
            <person name="Suzuki Y."/>
            <person name="Takenaka M."/>
            <person name="Takezawa D."/>
            <person name="Tomogane H."/>
            <person name="Tsuzuki M."/>
            <person name="Ueda T."/>
            <person name="Umeda M."/>
            <person name="Ward J.M."/>
            <person name="Watanabe Y."/>
            <person name="Yazaki K."/>
            <person name="Yokoyama R."/>
            <person name="Yoshitake Y."/>
            <person name="Yotsui I."/>
            <person name="Zachgo S."/>
            <person name="Schmutz J."/>
        </authorList>
    </citation>
    <scope>NUCLEOTIDE SEQUENCE [LARGE SCALE GENOMIC DNA]</scope>
    <source>
        <strain evidence="6">Tak-1</strain>
    </source>
</reference>
<evidence type="ECO:0000256" key="2">
    <source>
        <dbReference type="SAM" id="MobiDB-lite"/>
    </source>
</evidence>
<dbReference type="SUPFAM" id="SSF50249">
    <property type="entry name" value="Nucleic acid-binding proteins"/>
    <property type="match status" value="1"/>
</dbReference>
<feature type="compositionally biased region" description="Basic and acidic residues" evidence="2">
    <location>
        <begin position="262"/>
        <end position="301"/>
    </location>
</feature>
<keyword evidence="1" id="KW-0863">Zinc-finger</keyword>
<feature type="region of interest" description="Disordered" evidence="2">
    <location>
        <begin position="110"/>
        <end position="303"/>
    </location>
</feature>
<dbReference type="Gramene" id="Mp4g09180.1">
    <property type="protein sequence ID" value="Mp4g09180.1.cds"/>
    <property type="gene ID" value="Mp4g09180"/>
</dbReference>
<dbReference type="AlphaFoldDB" id="A0A2R6WBX7"/>
<feature type="domain" description="CCHC-type" evidence="4">
    <location>
        <begin position="434"/>
        <end position="447"/>
    </location>
</feature>
<feature type="compositionally biased region" description="Basic and acidic residues" evidence="2">
    <location>
        <begin position="110"/>
        <end position="219"/>
    </location>
</feature>
<feature type="compositionally biased region" description="Basic residues" evidence="2">
    <location>
        <begin position="559"/>
        <end position="579"/>
    </location>
</feature>
<dbReference type="Pfam" id="PF00575">
    <property type="entry name" value="S1"/>
    <property type="match status" value="1"/>
</dbReference>
<evidence type="ECO:0000256" key="1">
    <source>
        <dbReference type="PROSITE-ProRule" id="PRU00047"/>
    </source>
</evidence>
<dbReference type="Gene3D" id="2.40.50.140">
    <property type="entry name" value="Nucleic acid-binding proteins"/>
    <property type="match status" value="1"/>
</dbReference>
<feature type="region of interest" description="Disordered" evidence="2">
    <location>
        <begin position="1"/>
        <end position="64"/>
    </location>
</feature>
<dbReference type="InterPro" id="IPR003029">
    <property type="entry name" value="S1_domain"/>
</dbReference>
<feature type="region of interest" description="Disordered" evidence="2">
    <location>
        <begin position="554"/>
        <end position="606"/>
    </location>
</feature>
<proteinExistence type="predicted"/>
<evidence type="ECO:0000313" key="6">
    <source>
        <dbReference type="Proteomes" id="UP000244005"/>
    </source>
</evidence>
<keyword evidence="6" id="KW-1185">Reference proteome</keyword>
<dbReference type="Proteomes" id="UP000244005">
    <property type="component" value="Unassembled WGS sequence"/>
</dbReference>
<dbReference type="PROSITE" id="PS50158">
    <property type="entry name" value="ZF_CCHC"/>
    <property type="match status" value="1"/>
</dbReference>